<feature type="compositionally biased region" description="Basic and acidic residues" evidence="1">
    <location>
        <begin position="321"/>
        <end position="332"/>
    </location>
</feature>
<feature type="compositionally biased region" description="Low complexity" evidence="1">
    <location>
        <begin position="86"/>
        <end position="112"/>
    </location>
</feature>
<proteinExistence type="predicted"/>
<evidence type="ECO:0000313" key="2">
    <source>
        <dbReference type="EMBL" id="KAI5421625.1"/>
    </source>
</evidence>
<dbReference type="EMBL" id="JAMSHJ010000004">
    <property type="protein sequence ID" value="KAI5421625.1"/>
    <property type="molecule type" value="Genomic_DNA"/>
</dbReference>
<evidence type="ECO:0000256" key="1">
    <source>
        <dbReference type="SAM" id="MobiDB-lite"/>
    </source>
</evidence>
<feature type="compositionally biased region" description="Low complexity" evidence="1">
    <location>
        <begin position="29"/>
        <end position="41"/>
    </location>
</feature>
<sequence>MFPSISVTPTSSTHVSIIVPLTFSSFNTSSPTSLPATPSYTQHNTPLSLHSGTSQTQNLPSNSLPSPDSVPDSSGSRPNQPTSPMSPSSDSHTCNTSSSSASTQLSSPTSSSAHIHKPPSPRVHPHNTHSMITRAKDGIVQLKLHLTLLITELEPSSYKTALKNPNTTAEVLWVQSLLAELKIHSLTPVLYCDNLSTVALSHNPVLHSKTKHMEFDIFFLREKRINKTFYVKHIPAHLQNADLLTKPLSALRFLALRDHRRVCAKSIRKREDEALKKSTSIGRRKTSAALSIRGRPPRLSNSDSLAAAKNDGSKPSSSGESVDKEKDEDYIPDRCFYSLRN</sequence>
<accession>A0A9D5AWW8</accession>
<feature type="compositionally biased region" description="Polar residues" evidence="1">
    <location>
        <begin position="42"/>
        <end position="57"/>
    </location>
</feature>
<dbReference type="Proteomes" id="UP001058974">
    <property type="component" value="Chromosome 4"/>
</dbReference>
<comment type="caution">
    <text evidence="2">The sequence shown here is derived from an EMBL/GenBank/DDBJ whole genome shotgun (WGS) entry which is preliminary data.</text>
</comment>
<feature type="region of interest" description="Disordered" evidence="1">
    <location>
        <begin position="29"/>
        <end position="128"/>
    </location>
</feature>
<keyword evidence="3" id="KW-1185">Reference proteome</keyword>
<feature type="region of interest" description="Disordered" evidence="1">
    <location>
        <begin position="275"/>
        <end position="333"/>
    </location>
</feature>
<dbReference type="CDD" id="cd09272">
    <property type="entry name" value="RNase_HI_RT_Ty1"/>
    <property type="match status" value="1"/>
</dbReference>
<name>A0A9D5AWW8_PEA</name>
<gene>
    <name evidence="2" type="ORF">KIW84_045162</name>
</gene>
<protein>
    <submittedName>
        <fullName evidence="2">Uncharacterized protein</fullName>
    </submittedName>
</protein>
<evidence type="ECO:0000313" key="3">
    <source>
        <dbReference type="Proteomes" id="UP001058974"/>
    </source>
</evidence>
<feature type="compositionally biased region" description="Low complexity" evidence="1">
    <location>
        <begin position="58"/>
        <end position="78"/>
    </location>
</feature>
<organism evidence="2 3">
    <name type="scientific">Pisum sativum</name>
    <name type="common">Garden pea</name>
    <name type="synonym">Lathyrus oleraceus</name>
    <dbReference type="NCBI Taxonomy" id="3888"/>
    <lineage>
        <taxon>Eukaryota</taxon>
        <taxon>Viridiplantae</taxon>
        <taxon>Streptophyta</taxon>
        <taxon>Embryophyta</taxon>
        <taxon>Tracheophyta</taxon>
        <taxon>Spermatophyta</taxon>
        <taxon>Magnoliopsida</taxon>
        <taxon>eudicotyledons</taxon>
        <taxon>Gunneridae</taxon>
        <taxon>Pentapetalae</taxon>
        <taxon>rosids</taxon>
        <taxon>fabids</taxon>
        <taxon>Fabales</taxon>
        <taxon>Fabaceae</taxon>
        <taxon>Papilionoideae</taxon>
        <taxon>50 kb inversion clade</taxon>
        <taxon>NPAAA clade</taxon>
        <taxon>Hologalegina</taxon>
        <taxon>IRL clade</taxon>
        <taxon>Fabeae</taxon>
        <taxon>Lathyrus</taxon>
    </lineage>
</organism>
<feature type="compositionally biased region" description="Basic residues" evidence="1">
    <location>
        <begin position="114"/>
        <end position="127"/>
    </location>
</feature>
<dbReference type="Gramene" id="Psat04G0516200-T1">
    <property type="protein sequence ID" value="KAI5421625.1"/>
    <property type="gene ID" value="KIW84_045162"/>
</dbReference>
<dbReference type="AlphaFoldDB" id="A0A9D5AWW8"/>
<reference evidence="2 3" key="1">
    <citation type="journal article" date="2022" name="Nat. Genet.">
        <title>Improved pea reference genome and pan-genome highlight genomic features and evolutionary characteristics.</title>
        <authorList>
            <person name="Yang T."/>
            <person name="Liu R."/>
            <person name="Luo Y."/>
            <person name="Hu S."/>
            <person name="Wang D."/>
            <person name="Wang C."/>
            <person name="Pandey M.K."/>
            <person name="Ge S."/>
            <person name="Xu Q."/>
            <person name="Li N."/>
            <person name="Li G."/>
            <person name="Huang Y."/>
            <person name="Saxena R.K."/>
            <person name="Ji Y."/>
            <person name="Li M."/>
            <person name="Yan X."/>
            <person name="He Y."/>
            <person name="Liu Y."/>
            <person name="Wang X."/>
            <person name="Xiang C."/>
            <person name="Varshney R.K."/>
            <person name="Ding H."/>
            <person name="Gao S."/>
            <person name="Zong X."/>
        </authorList>
    </citation>
    <scope>NUCLEOTIDE SEQUENCE [LARGE SCALE GENOMIC DNA]</scope>
    <source>
        <strain evidence="2 3">cv. Zhongwan 6</strain>
    </source>
</reference>